<keyword evidence="5" id="KW-0830">Ubiquinone</keyword>
<reference evidence="5 6" key="1">
    <citation type="submission" date="2020-02" db="EMBL/GenBank/DDBJ databases">
        <title>Comparative genomics of sulfur disproportionating microorganisms.</title>
        <authorList>
            <person name="Ward L.M."/>
            <person name="Bertran E."/>
            <person name="Johnston D.T."/>
        </authorList>
    </citation>
    <scope>NUCLEOTIDE SEQUENCE [LARGE SCALE GENOMIC DNA]</scope>
    <source>
        <strain evidence="5 6">DSM 100025</strain>
    </source>
</reference>
<dbReference type="GO" id="GO:0032259">
    <property type="term" value="P:methylation"/>
    <property type="evidence" value="ECO:0007669"/>
    <property type="project" value="UniProtKB-KW"/>
</dbReference>
<evidence type="ECO:0000256" key="1">
    <source>
        <dbReference type="ARBA" id="ARBA00022603"/>
    </source>
</evidence>
<feature type="binding site" evidence="4">
    <location>
        <position position="81"/>
    </location>
    <ligand>
        <name>S-adenosyl-L-methionine</name>
        <dbReference type="ChEBI" id="CHEBI:59789"/>
    </ligand>
</feature>
<keyword evidence="1 4" id="KW-0489">Methyltransferase</keyword>
<dbReference type="HAMAP" id="MF_01813">
    <property type="entry name" value="MenG_UbiE_methyltr"/>
    <property type="match status" value="1"/>
</dbReference>
<keyword evidence="4" id="KW-0474">Menaquinone biosynthesis</keyword>
<dbReference type="PANTHER" id="PTHR43591:SF24">
    <property type="entry name" value="2-METHOXY-6-POLYPRENYL-1,4-BENZOQUINOL METHYLASE, MITOCHONDRIAL"/>
    <property type="match status" value="1"/>
</dbReference>
<organism evidence="5 6">
    <name type="scientific">Dissulfurirhabdus thermomarina</name>
    <dbReference type="NCBI Taxonomy" id="1765737"/>
    <lineage>
        <taxon>Bacteria</taxon>
        <taxon>Deltaproteobacteria</taxon>
        <taxon>Dissulfurirhabdaceae</taxon>
        <taxon>Dissulfurirhabdus</taxon>
    </lineage>
</organism>
<dbReference type="GO" id="GO:0009234">
    <property type="term" value="P:menaquinone biosynthetic process"/>
    <property type="evidence" value="ECO:0007669"/>
    <property type="project" value="UniProtKB-UniRule"/>
</dbReference>
<comment type="catalytic activity">
    <reaction evidence="4">
        <text>a 2-demethylmenaquinol + S-adenosyl-L-methionine = a menaquinol + S-adenosyl-L-homocysteine + H(+)</text>
        <dbReference type="Rhea" id="RHEA:42640"/>
        <dbReference type="Rhea" id="RHEA-COMP:9539"/>
        <dbReference type="Rhea" id="RHEA-COMP:9563"/>
        <dbReference type="ChEBI" id="CHEBI:15378"/>
        <dbReference type="ChEBI" id="CHEBI:18151"/>
        <dbReference type="ChEBI" id="CHEBI:55437"/>
        <dbReference type="ChEBI" id="CHEBI:57856"/>
        <dbReference type="ChEBI" id="CHEBI:59789"/>
        <dbReference type="EC" id="2.1.1.163"/>
    </reaction>
</comment>
<evidence type="ECO:0000256" key="3">
    <source>
        <dbReference type="ARBA" id="ARBA00022691"/>
    </source>
</evidence>
<sequence length="239" mass="25542">MDVPAGPEKRSFVRRKFAAVTGRYDLLNTLLSLGIDRRWRRAAALEAAGAPPGPVLDLCAGTLPLSAAIVRAGAGPVAAVDFCLDMLREGTARMRRRPEGARIHPACGDGERLPLADASVAAVTVAFGVRNLADLRRGLAEMHRVLVPGGKAVILEFSRPENPAFAPLYRFYLHRVLPAVAGAISGDAEAYRYLADSIEAFASPAELAALMEAAGFRDVRCRPLTLGVVTLTTAWKEGR</sequence>
<evidence type="ECO:0000256" key="2">
    <source>
        <dbReference type="ARBA" id="ARBA00022679"/>
    </source>
</evidence>
<dbReference type="UniPathway" id="UPA00232"/>
<protein>
    <recommendedName>
        <fullName evidence="4">Demethylmenaquinone methyltransferase</fullName>
        <ecNumber evidence="4">2.1.1.163</ecNumber>
    </recommendedName>
</protein>
<dbReference type="UniPathway" id="UPA00079">
    <property type="reaction ID" value="UER00169"/>
</dbReference>
<dbReference type="Pfam" id="PF01209">
    <property type="entry name" value="Ubie_methyltran"/>
    <property type="match status" value="1"/>
</dbReference>
<dbReference type="InterPro" id="IPR004033">
    <property type="entry name" value="UbiE/COQ5_MeTrFase"/>
</dbReference>
<dbReference type="InterPro" id="IPR023576">
    <property type="entry name" value="UbiE/COQ5_MeTrFase_CS"/>
</dbReference>
<evidence type="ECO:0000313" key="6">
    <source>
        <dbReference type="Proteomes" id="UP000469346"/>
    </source>
</evidence>
<keyword evidence="6" id="KW-1185">Reference proteome</keyword>
<dbReference type="InterPro" id="IPR029063">
    <property type="entry name" value="SAM-dependent_MTases_sf"/>
</dbReference>
<dbReference type="EMBL" id="JAAGRR010000187">
    <property type="protein sequence ID" value="NDY43492.1"/>
    <property type="molecule type" value="Genomic_DNA"/>
</dbReference>
<dbReference type="RefSeq" id="WP_163299770.1">
    <property type="nucleotide sequence ID" value="NZ_JAAGRR010000187.1"/>
</dbReference>
<keyword evidence="3 4" id="KW-0949">S-adenosyl-L-methionine</keyword>
<comment type="function">
    <text evidence="4">Methyltransferase required for the conversion of demethylmenaquinol (DMKH2) to menaquinol (MKH2).</text>
</comment>
<dbReference type="GO" id="GO:0043770">
    <property type="term" value="F:demethylmenaquinone methyltransferase activity"/>
    <property type="evidence" value="ECO:0007669"/>
    <property type="project" value="UniProtKB-UniRule"/>
</dbReference>
<comment type="pathway">
    <text evidence="4">Quinol/quinone metabolism; menaquinone biosynthesis; menaquinol from 1,4-dihydroxy-2-naphthoate: step 2/2.</text>
</comment>
<dbReference type="PROSITE" id="PS01183">
    <property type="entry name" value="UBIE_1"/>
    <property type="match status" value="1"/>
</dbReference>
<feature type="binding site" evidence="4">
    <location>
        <position position="62"/>
    </location>
    <ligand>
        <name>S-adenosyl-L-methionine</name>
        <dbReference type="ChEBI" id="CHEBI:59789"/>
    </ligand>
</feature>
<feature type="binding site" evidence="4">
    <location>
        <begin position="109"/>
        <end position="110"/>
    </location>
    <ligand>
        <name>S-adenosyl-L-methionine</name>
        <dbReference type="ChEBI" id="CHEBI:59789"/>
    </ligand>
</feature>
<dbReference type="NCBIfam" id="TIGR01934">
    <property type="entry name" value="MenG_MenH_UbiE"/>
    <property type="match status" value="1"/>
</dbReference>
<comment type="caution">
    <text evidence="5">The sequence shown here is derived from an EMBL/GenBank/DDBJ whole genome shotgun (WGS) entry which is preliminary data.</text>
</comment>
<dbReference type="Proteomes" id="UP000469346">
    <property type="component" value="Unassembled WGS sequence"/>
</dbReference>
<name>A0A6N9TQE0_DISTH</name>
<accession>A0A6N9TQE0</accession>
<gene>
    <name evidence="4" type="primary">menG</name>
    <name evidence="5" type="ORF">G3N55_11665</name>
</gene>
<dbReference type="Gene3D" id="3.40.50.150">
    <property type="entry name" value="Vaccinia Virus protein VP39"/>
    <property type="match status" value="1"/>
</dbReference>
<dbReference type="GO" id="GO:0006744">
    <property type="term" value="P:ubiquinone biosynthetic process"/>
    <property type="evidence" value="ECO:0007669"/>
    <property type="project" value="UniProtKB-UniPathway"/>
</dbReference>
<evidence type="ECO:0000313" key="5">
    <source>
        <dbReference type="EMBL" id="NDY43492.1"/>
    </source>
</evidence>
<evidence type="ECO:0000256" key="4">
    <source>
        <dbReference type="HAMAP-Rule" id="MF_01813"/>
    </source>
</evidence>
<dbReference type="CDD" id="cd02440">
    <property type="entry name" value="AdoMet_MTases"/>
    <property type="match status" value="1"/>
</dbReference>
<keyword evidence="2 4" id="KW-0808">Transferase</keyword>
<dbReference type="AlphaFoldDB" id="A0A6N9TQE0"/>
<proteinExistence type="inferred from homology"/>
<dbReference type="PANTHER" id="PTHR43591">
    <property type="entry name" value="METHYLTRANSFERASE"/>
    <property type="match status" value="1"/>
</dbReference>
<comment type="similarity">
    <text evidence="4">Belongs to the class I-like SAM-binding methyltransferase superfamily. MenG/UbiE family.</text>
</comment>
<dbReference type="SUPFAM" id="SSF53335">
    <property type="entry name" value="S-adenosyl-L-methionine-dependent methyltransferases"/>
    <property type="match status" value="1"/>
</dbReference>
<dbReference type="PROSITE" id="PS51608">
    <property type="entry name" value="SAM_MT_UBIE"/>
    <property type="match status" value="1"/>
</dbReference>
<dbReference type="EC" id="2.1.1.163" evidence="4"/>
<comment type="caution">
    <text evidence="4">Lacks conserved residue(s) required for the propagation of feature annotation.</text>
</comment>